<dbReference type="STRING" id="1255658.FM114_05045"/>
<dbReference type="InterPro" id="IPR003870">
    <property type="entry name" value="DUF222"/>
</dbReference>
<reference evidence="3 4" key="1">
    <citation type="submission" date="2017-02" db="EMBL/GenBank/DDBJ databases">
        <authorList>
            <person name="Peterson S.W."/>
        </authorList>
    </citation>
    <scope>NUCLEOTIDE SEQUENCE [LARGE SCALE GENOMIC DNA]</scope>
    <source>
        <strain evidence="3 4">LSP_Lj1</strain>
    </source>
</reference>
<keyword evidence="3" id="KW-0255">Endonuclease</keyword>
<dbReference type="Proteomes" id="UP000188342">
    <property type="component" value="Unassembled WGS sequence"/>
</dbReference>
<feature type="compositionally biased region" description="Basic and acidic residues" evidence="1">
    <location>
        <begin position="381"/>
        <end position="390"/>
    </location>
</feature>
<evidence type="ECO:0000313" key="4">
    <source>
        <dbReference type="Proteomes" id="UP000188342"/>
    </source>
</evidence>
<evidence type="ECO:0000313" key="3">
    <source>
        <dbReference type="EMBL" id="SJN26056.1"/>
    </source>
</evidence>
<feature type="region of interest" description="Disordered" evidence="1">
    <location>
        <begin position="378"/>
        <end position="429"/>
    </location>
</feature>
<feature type="domain" description="DUF222" evidence="2">
    <location>
        <begin position="64"/>
        <end position="367"/>
    </location>
</feature>
<accession>A0A1R4J1U3</accession>
<protein>
    <submittedName>
        <fullName evidence="3">HNH endonuclease</fullName>
    </submittedName>
</protein>
<evidence type="ECO:0000256" key="1">
    <source>
        <dbReference type="SAM" id="MobiDB-lite"/>
    </source>
</evidence>
<dbReference type="Pfam" id="PF02720">
    <property type="entry name" value="DUF222"/>
    <property type="match status" value="1"/>
</dbReference>
<dbReference type="OrthoDB" id="3790359at2"/>
<dbReference type="EMBL" id="FUKQ01000018">
    <property type="protein sequence ID" value="SJN26056.1"/>
    <property type="molecule type" value="Genomic_DNA"/>
</dbReference>
<dbReference type="CDD" id="cd00085">
    <property type="entry name" value="HNHc"/>
    <property type="match status" value="1"/>
</dbReference>
<sequence>MQELTSAQTVDAMLSARRRAWMAEAEAFELAAHFADLHAADPADQPSGSTAVLFGERAVSLGHDGTPEVAEFASLEIAAALNIAREEADCLIGDALSLRHRLPLLWQKMRDGFLRVGVARAIVAKTASLPLKQALVVDRELAPLVEGVSAYRLIKTAEGLVLALTPPEQAQDDYEKAQSSRGVWIGQSGHGVTDVSAVVNAADGIFLDAQLDRVAGILAQGGSTDSRDVRRSTALGILATPARVLQLLQASLLDAADDPELPFDDEGPEDAGCPAKGSRGHTCGTITVDPELLLPKATVVVHVEENTVAELDGIARVERCGPVLAQWMAELLQSTRVTVKPVIDASTITPSDSYEISARMRQVVTARNPYEVFPGSKKPARVCDLDHTDPWRAPSTSSGNEKPHSGNGKPNSGNGEGLTRPDNLGPLSRTVHRAKTHGGWLLRQLAPGMFFWRSPDGFAYLVTPSRSWVIHNPVTPSIA</sequence>
<organism evidence="3 4">
    <name type="scientific">Luteococcus japonicus LSP_Lj1</name>
    <dbReference type="NCBI Taxonomy" id="1255658"/>
    <lineage>
        <taxon>Bacteria</taxon>
        <taxon>Bacillati</taxon>
        <taxon>Actinomycetota</taxon>
        <taxon>Actinomycetes</taxon>
        <taxon>Propionibacteriales</taxon>
        <taxon>Propionibacteriaceae</taxon>
        <taxon>Luteococcus</taxon>
    </lineage>
</organism>
<keyword evidence="3" id="KW-0540">Nuclease</keyword>
<name>A0A1R4J1U3_9ACTN</name>
<gene>
    <name evidence="3" type="ORF">FM114_05045</name>
</gene>
<proteinExistence type="predicted"/>
<evidence type="ECO:0000259" key="2">
    <source>
        <dbReference type="Pfam" id="PF02720"/>
    </source>
</evidence>
<keyword evidence="4" id="KW-1185">Reference proteome</keyword>
<dbReference type="AlphaFoldDB" id="A0A1R4J1U3"/>
<dbReference type="InterPro" id="IPR003615">
    <property type="entry name" value="HNH_nuc"/>
</dbReference>
<dbReference type="RefSeq" id="WP_094764090.1">
    <property type="nucleotide sequence ID" value="NZ_FUKQ01000018.1"/>
</dbReference>
<dbReference type="GO" id="GO:0004519">
    <property type="term" value="F:endonuclease activity"/>
    <property type="evidence" value="ECO:0007669"/>
    <property type="project" value="UniProtKB-KW"/>
</dbReference>
<keyword evidence="3" id="KW-0378">Hydrolase</keyword>